<dbReference type="InParanoid" id="B3S278"/>
<feature type="region of interest" description="Disordered" evidence="3">
    <location>
        <begin position="259"/>
        <end position="360"/>
    </location>
</feature>
<evidence type="ECO:0000313" key="7">
    <source>
        <dbReference type="Proteomes" id="UP000009022"/>
    </source>
</evidence>
<dbReference type="PANTHER" id="PTHR45901:SF7">
    <property type="entry name" value="OXYGEN-REGULATED PROTEIN 1"/>
    <property type="match status" value="1"/>
</dbReference>
<feature type="region of interest" description="Disordered" evidence="3">
    <location>
        <begin position="1563"/>
        <end position="1587"/>
    </location>
</feature>
<dbReference type="InterPro" id="IPR003533">
    <property type="entry name" value="Doublecortin_dom"/>
</dbReference>
<dbReference type="PROSITE" id="PS50309">
    <property type="entry name" value="DC"/>
    <property type="match status" value="2"/>
</dbReference>
<comment type="similarity">
    <text evidence="1">Belongs to the heparin-binding growth factors family.</text>
</comment>
<dbReference type="CTD" id="6755191"/>
<sequence length="3743" mass="424466">MDQSKRKNNDKVKTSFASNSAPAALPARPPLYQRSIVGAKSRMVQFFKDGDDTFRPVKMAINSQRYRTFDTLLDDLSQKVPLPFGVRNIQTPLGVHHVYSTTQLEDGKSYVCSSKKQIKQIEYSETKQRKGWSYTTGPNVKRQEIGEPVPAWTKKIRAVAVVNTLVRDVRPKVITIYRNGAAAHNKVKILFNPRTMQSYEAIVKDMANSLKVNGRQHKLYTVEGKLVSGISDLIHGPPEYILCGEEALVPLATVASVAPPQPSTVRKRKQQRNKRAKKEQVIVMSDSDSSPEVREQHNPQQRQHQKQRQQHHQQRQLEEEKQQQQPQLRQQARPQQHPRKTVDKPPQNVNNTDLVEDEKIEEPPVKKGFVLKNQWEISLVTNGKRASGTNARVYFSVYGDKGSRGPFEIGSSFPSSSTQSNLVSFRDVGKIYKIRIGHYSSKKSDSWLLQNVRLRKRDDSEDLSFIANRWLSCYHEDGNTQREFPVLRPNQKIIPLIKYWLTVYTGEFSGAGTSSEVYVIINGERGDTGKRYLRSLKGKDRKPFQHGKISSFCVEAVSLKTIQNMVVGVENRHDAEDAAWYLQKVILKTGSDRDANQLVFYCREWLDPSDKSERTLLPDSDVTNGSRLSATMDCEMSKLKEGNHVILYSKASRKALRVVNNQGLDGNGDDKDNSNTFEIIKIEDDTVAFKNCVSQTFIAIKKEGILSGNGKGNSDCIFSVRINGDLTASMESKKLADHHVIISNNGKAMDPKLPASSAAARFSIYLKGKFRDGGKVMLASCAANQFLSIDSNGNLLCCPSNEEEAIFNVIKIDKHIRAFQSASNPDYYIRMQGRTVDGKGRGDRPCHFRIRKNCFDGYFVLESVKYNGMCLSVQPDMTTIVPQVDVGDDNVQFRAKVVEFGIKSSSDDEQPQNESSDSKFRNDVEKKHSIGINGNNNEVVQQNGIDEPTLAAIIPQQEPDWTVWVSTMDNAIAGTNAKVTLEVCGHEGQSQPLLLDPSMGFFHPGNTERFEVYVGPVGKIYKIRISHDNSTDVSDWFLNKVKMRHKETKEELVFICKRWLSRSRDDHDITRELPVVRANQSVLPVRTYMVKVYTSDIWGADTDNEILINIFGKLGDTGLRELYYSSNNEEKFHRANMDLFSIDAVQLGQLIKIKIGHNNLNRGEGWHLDKVVIHEKSKPELEYCFPCQRTSYAYLHILDSNLAPMVKMRSSSDQLIPVENGKKNYTPEPQSPDSDSKSVLEENQNAEGNEKIAKSPDNKSVDQADAVNSPEQSNPAQGLENDDWQITIATSDKEDAGTDTQVTLVVYGDEGISTDITLDQSGEHFQPGDIHQFQVSLGPIGRIYKVRLSHNNQGKHTSWHVDRLKMRHITTHETLMFKFNRWLSRDKDDGDITRELPALRPNEIPLPVIRYHVYVSTGDVICGGTDTRVYLTIIGQRGDSGRRELFYSHNHANKFEQGQTDVFIIEAVSLNDLTSIKIGHTEHGAVIGMYKKLFPPNASFYFNTILGAGWFLAKVLITEGDDKNAKNYEFPCHRWLDEGQDDGKIERELYVQEPSKDAIKEITDQNGARDDLTPDEPIEETPPEPVKEGDWEIKVKTSDMPSAGSYANVYLVAYGLNGKSQVDFDNDQDHFTPNQLSSFKVHLEDIGELYKIRIGHDGVLEEQSWHLEFVQMINLFTQETYNFHFDRWLSRYADDSDTCRELSVQIDDQFKLPNVIYRITVYTDKGLIGKKQVWINLYGQHGDCGHRLLLLSEHEAKFRRNQVDTFTIEATSLGQLDKLQMGIKNSDKEDIKSHFRKVVVTTLTKINDQLEEVTFGYKKSSYTTGPEAYLYPNREWLLSIKTGDFSSSYSNTQVAVIAYGSNSNSGIIPLGHGASSLFHPNKEVKFKIPLGYLEDIYKIRIGQAELSSECSWYLQALTLTNLCTEEEYVIKAESWLSHYQGTGETWIELATAEIQSNLLPVLPYVIELHTNEVPTSFSETRLYVTLYGERGDSGPRVLAKLAEPWTQLKSNYANEFTIHAVDLSQLKMLKLEYGESLNAPAWFIDKVVVKFGDTNNRTVVLKSKINLDPHSSSKKYYPEGDWLIKIRTSEIRNAGTQANIELICYGSECVTDKISLNNFKNNAFSAGKLTQYKNYLGSIGRPYKVRVSHDGQNKNDGWHLDYIKLFNVCTEEEFEFKSNRWISKYEDNGEIIRELPVSHEDDLYTNTTYFIQAHFREGFAIEHLSSCVITVYGDNSDSGERELIRSLSNSPKTIGDNVTEFTIEAVALGLLDKAHLSLTSSNESTEWSWPIEKLVLRDSRNPYEEKTFLYKISTDSSHNSVYEKDFHPDDQWLLNLCALKISNSNCILWLNCYGTDGQSTLAEIGKLQDLQIVNNVAKEIPIKVKDIRNIYKVRLQTSDDIGSLPLQVQALDLLHVSTGRKYQFAVDHLSQYQDLQAEYLYQELPAIDPSNGSHLNVEIYEVTVFLKDQESALESDHRFNIQLFGSNGDLGERIISNPTIDSNSVVQFRLQAVDLGNLTKMFVTHLSSDHNVVLAIDKAVIKFDNKDILFKPSSTTDKDVDYSHDSSMVELRPEGTWNILIKTSDIENAGTTANVYLKCYGTEGCSDLIPLIGVYLPGEDVEFQTNLSFIGQLYKIRISHDGLKEEDSWHLHSIELTNLSTSQLYSFSHEGWLSKYKENADVACELAVVNEDKSSLSVIKYDITLMELDDRFNLNQNWYLIIHGEQGDSDNDGRKGLSCFVEAVTLQKVKRVTLSCTKATTDDHEDSQDDNSGLPVPCRYINISWLDDSRKQISLKPKFEETTIIENDQQIQQFYPESDWIIRIYTNDLILDQISNSDVSILLYGDIKTSEPLALGTLNPSTFKAGNEAEFQVITGNLGKVYKMQICCDAIQSHFQWHIHGVSLTNIATNEESRYDMDCWLSNVQHACQVIGELPVGFKESAKNLPAVVDYIITIYISKNANADIIGQMKYITIIGDQGDSGKRPFILCDEEGFVALNIEKSQLIDYKNHQIRFHLKAIDVGQLDRINIECDDVEDLQLNIDKICLTISGNNDFIETLRKKKSVDHERQHVQTYLREGICLIKTELNDLISESQSQQNYSITCYGDHGRSEKIDLDENNLFKESDKESIFRIETGYLGDLFKIRLDGQDNGQLKANYWQLKTFQIQNLATEDEYTANFSQPPLQQMFSETDVVREVTIAVDDKDDYQIKLYDIAIHGTIHQKDTEKSEADQFSLEYLYLNIFGKISDSGERKIMIGNHDNNDKDTDILGEDMFKAASIGEIDKVVLRLMDSTSSDILANWPITKITIKELGNESPIILKIKETEADNPFTREFLCEDSIIIQTSTNSVSGTEAKIKLVIYGNNSKTNEMLLQDGNHSDLFQPSQVATFKLQLPDIGALYKIRLTHDSQNKNDGWLPEKVTIKVQHKEYVFSCNRWLSSVEDDGEIIREFAVDSPNGDPLPAVRYQIKLPIEIDPILDDRLLFNLTGDHGDTGDRILKKRKSDIANDQYEYIIEAISLRSLKVLTVMCDSKIKLPFKSVVVLDDNHKPITFTLQSSSQDQSSSRRGSEGDLNNNNNDDKSPQQSISNDDNINNNEEKLNNNQADHDGSKLKESDQNDVINANEDNLKHDRSDSIKDNERNYVSYEFHPKDISDSENDGSDNDSDEIRNQLLGIGKKLCTLEGNRILSQDLKTYFMKVSINADVMQKIETALDLSSDYLELQKFVDVMQKHCEESQIDVKSLDVL</sequence>
<dbReference type="InterPro" id="IPR036572">
    <property type="entry name" value="Doublecortin_dom_sf"/>
</dbReference>
<dbReference type="SMR" id="B3S278"/>
<feature type="domain" description="PLAT" evidence="4">
    <location>
        <begin position="1834"/>
        <end position="1950"/>
    </location>
</feature>
<evidence type="ECO:0000259" key="4">
    <source>
        <dbReference type="PROSITE" id="PS50095"/>
    </source>
</evidence>
<feature type="region of interest" description="Disordered" evidence="3">
    <location>
        <begin position="1"/>
        <end position="24"/>
    </location>
</feature>
<dbReference type="InterPro" id="IPR008996">
    <property type="entry name" value="IL1/FGF"/>
</dbReference>
<feature type="domain" description="PLAT" evidence="4">
    <location>
        <begin position="2080"/>
        <end position="2196"/>
    </location>
</feature>
<evidence type="ECO:0000256" key="3">
    <source>
        <dbReference type="SAM" id="MobiDB-lite"/>
    </source>
</evidence>
<feature type="domain" description="Doublecortin" evidence="5">
    <location>
        <begin position="42"/>
        <end position="124"/>
    </location>
</feature>
<evidence type="ECO:0008006" key="8">
    <source>
        <dbReference type="Google" id="ProtNLM"/>
    </source>
</evidence>
<feature type="region of interest" description="Disordered" evidence="3">
    <location>
        <begin position="3551"/>
        <end position="3615"/>
    </location>
</feature>
<keyword evidence="7" id="KW-1185">Reference proteome</keyword>
<feature type="domain" description="PLAT" evidence="4">
    <location>
        <begin position="1962"/>
        <end position="2081"/>
    </location>
</feature>
<dbReference type="CDD" id="cd01756">
    <property type="entry name" value="PLAT_repeat"/>
    <property type="match status" value="1"/>
</dbReference>
<feature type="region of interest" description="Disordered" evidence="3">
    <location>
        <begin position="3620"/>
        <end position="3639"/>
    </location>
</feature>
<dbReference type="PANTHER" id="PTHR45901">
    <property type="entry name" value="PROTEIN CBG12474"/>
    <property type="match status" value="1"/>
</dbReference>
<feature type="region of interest" description="Disordered" evidence="3">
    <location>
        <begin position="3644"/>
        <end position="3663"/>
    </location>
</feature>
<dbReference type="InterPro" id="IPR036392">
    <property type="entry name" value="PLAT/LH2_dom_sf"/>
</dbReference>
<dbReference type="InterPro" id="IPR002209">
    <property type="entry name" value="Fibroblast_GF_fam"/>
</dbReference>
<evidence type="ECO:0000259" key="5">
    <source>
        <dbReference type="PROSITE" id="PS50309"/>
    </source>
</evidence>
<feature type="compositionally biased region" description="Basic and acidic residues" evidence="3">
    <location>
        <begin position="1563"/>
        <end position="1572"/>
    </location>
</feature>
<feature type="compositionally biased region" description="Basic and acidic residues" evidence="3">
    <location>
        <begin position="1248"/>
        <end position="1262"/>
    </location>
</feature>
<feature type="compositionally biased region" description="Acidic residues" evidence="3">
    <location>
        <begin position="3652"/>
        <end position="3662"/>
    </location>
</feature>
<dbReference type="GeneID" id="6755191"/>
<dbReference type="CDD" id="cd17070">
    <property type="entry name" value="DCX2_RP_like"/>
    <property type="match status" value="1"/>
</dbReference>
<feature type="region of interest" description="Disordered" evidence="3">
    <location>
        <begin position="1217"/>
        <end position="1283"/>
    </location>
</feature>
<reference evidence="6 7" key="1">
    <citation type="journal article" date="2008" name="Nature">
        <title>The Trichoplax genome and the nature of placozoans.</title>
        <authorList>
            <person name="Srivastava M."/>
            <person name="Begovic E."/>
            <person name="Chapman J."/>
            <person name="Putnam N.H."/>
            <person name="Hellsten U."/>
            <person name="Kawashima T."/>
            <person name="Kuo A."/>
            <person name="Mitros T."/>
            <person name="Salamov A."/>
            <person name="Carpenter M.L."/>
            <person name="Signorovitch A.Y."/>
            <person name="Moreno M.A."/>
            <person name="Kamm K."/>
            <person name="Grimwood J."/>
            <person name="Schmutz J."/>
            <person name="Shapiro H."/>
            <person name="Grigoriev I.V."/>
            <person name="Buss L.W."/>
            <person name="Schierwater B."/>
            <person name="Dellaporta S.L."/>
            <person name="Rokhsar D.S."/>
        </authorList>
    </citation>
    <scope>NUCLEOTIDE SEQUENCE [LARGE SCALE GENOMIC DNA]</scope>
    <source>
        <strain evidence="6 7">Grell-BS-1999</strain>
    </source>
</reference>
<dbReference type="Proteomes" id="UP000009022">
    <property type="component" value="Unassembled WGS sequence"/>
</dbReference>
<dbReference type="SMART" id="SM00537">
    <property type="entry name" value="DCX"/>
    <property type="match status" value="2"/>
</dbReference>
<feature type="compositionally biased region" description="Basic and acidic residues" evidence="3">
    <location>
        <begin position="1"/>
        <end position="13"/>
    </location>
</feature>
<organism evidence="6 7">
    <name type="scientific">Trichoplax adhaerens</name>
    <name type="common">Trichoplax reptans</name>
    <dbReference type="NCBI Taxonomy" id="10228"/>
    <lineage>
        <taxon>Eukaryota</taxon>
        <taxon>Metazoa</taxon>
        <taxon>Placozoa</taxon>
        <taxon>Uniplacotomia</taxon>
        <taxon>Trichoplacea</taxon>
        <taxon>Trichoplacidae</taxon>
        <taxon>Trichoplax</taxon>
    </lineage>
</organism>
<dbReference type="Gene3D" id="2.60.60.20">
    <property type="entry name" value="PLAT/LH2 domain"/>
    <property type="match status" value="14"/>
</dbReference>
<protein>
    <recommendedName>
        <fullName evidence="8">Lipoxygenase homology domain-containing protein 1</fullName>
    </recommendedName>
</protein>
<feature type="compositionally biased region" description="Low complexity" evidence="3">
    <location>
        <begin position="323"/>
        <end position="335"/>
    </location>
</feature>
<dbReference type="Pfam" id="PF00167">
    <property type="entry name" value="FGF"/>
    <property type="match status" value="1"/>
</dbReference>
<comment type="caution">
    <text evidence="2">Lacks conserved residue(s) required for the propagation of feature annotation.</text>
</comment>
<dbReference type="CDD" id="cd23312">
    <property type="entry name" value="beta-trefoil_FGF_RP1"/>
    <property type="match status" value="2"/>
</dbReference>
<dbReference type="eggNOG" id="KOG3599">
    <property type="taxonomic scope" value="Eukaryota"/>
</dbReference>
<feature type="domain" description="PLAT" evidence="4">
    <location>
        <begin position="3335"/>
        <end position="3450"/>
    </location>
</feature>
<feature type="domain" description="PLAT" evidence="4">
    <location>
        <begin position="1589"/>
        <end position="1703"/>
    </location>
</feature>
<dbReference type="CDD" id="cd16110">
    <property type="entry name" value="DCX1_RP_like"/>
    <property type="match status" value="1"/>
</dbReference>
<dbReference type="InterPro" id="IPR052970">
    <property type="entry name" value="Inner_ear_hair_cell_LOXHD"/>
</dbReference>
<dbReference type="OrthoDB" id="5322100at2759"/>
<feature type="region of interest" description="Disordered" evidence="3">
    <location>
        <begin position="903"/>
        <end position="923"/>
    </location>
</feature>
<feature type="compositionally biased region" description="Acidic residues" evidence="3">
    <location>
        <begin position="1573"/>
        <end position="1582"/>
    </location>
</feature>
<feature type="compositionally biased region" description="Low complexity" evidence="3">
    <location>
        <begin position="3583"/>
        <end position="3592"/>
    </location>
</feature>
<feature type="domain" description="PLAT" evidence="4">
    <location>
        <begin position="1086"/>
        <end position="1205"/>
    </location>
</feature>
<dbReference type="InterPro" id="IPR001024">
    <property type="entry name" value="PLAT/LH2_dom"/>
</dbReference>
<dbReference type="Pfam" id="PF03607">
    <property type="entry name" value="DCX"/>
    <property type="match status" value="1"/>
</dbReference>
<feature type="compositionally biased region" description="Basic residues" evidence="3">
    <location>
        <begin position="265"/>
        <end position="277"/>
    </location>
</feature>
<accession>B3S278</accession>
<dbReference type="Gene3D" id="2.80.10.50">
    <property type="match status" value="1"/>
</dbReference>
<dbReference type="RefSeq" id="XP_002114294.1">
    <property type="nucleotide sequence ID" value="XM_002114258.1"/>
</dbReference>
<feature type="domain" description="Doublecortin" evidence="5">
    <location>
        <begin position="172"/>
        <end position="254"/>
    </location>
</feature>
<dbReference type="PhylomeDB" id="B3S278"/>
<dbReference type="Gene3D" id="2.40.180.10">
    <property type="entry name" value="Catalase core domain"/>
    <property type="match status" value="3"/>
</dbReference>
<dbReference type="PROSITE" id="PS50095">
    <property type="entry name" value="PLAT"/>
    <property type="match status" value="13"/>
</dbReference>
<dbReference type="Pfam" id="PF01477">
    <property type="entry name" value="PLAT"/>
    <property type="match status" value="12"/>
</dbReference>
<feature type="compositionally biased region" description="Basic and acidic residues" evidence="3">
    <location>
        <begin position="3623"/>
        <end position="3638"/>
    </location>
</feature>
<dbReference type="SUPFAM" id="SSF49723">
    <property type="entry name" value="Lipase/lipooxygenase domain (PLAT/LH2 domain)"/>
    <property type="match status" value="16"/>
</dbReference>
<dbReference type="SUPFAM" id="SSF89837">
    <property type="entry name" value="Doublecortin (DC)"/>
    <property type="match status" value="2"/>
</dbReference>
<dbReference type="HOGENOM" id="CLU_224395_0_0_1"/>
<dbReference type="Gene3D" id="3.10.20.230">
    <property type="entry name" value="Doublecortin domain"/>
    <property type="match status" value="2"/>
</dbReference>
<dbReference type="eggNOG" id="KOG3757">
    <property type="taxonomic scope" value="Eukaryota"/>
</dbReference>
<feature type="domain" description="PLAT" evidence="4">
    <location>
        <begin position="2575"/>
        <end position="2687"/>
    </location>
</feature>
<dbReference type="GO" id="GO:0035556">
    <property type="term" value="P:intracellular signal transduction"/>
    <property type="evidence" value="ECO:0007669"/>
    <property type="project" value="InterPro"/>
</dbReference>
<evidence type="ECO:0000313" key="6">
    <source>
        <dbReference type="EMBL" id="EDV23384.1"/>
    </source>
</evidence>
<dbReference type="SMART" id="SM00308">
    <property type="entry name" value="LH2"/>
    <property type="match status" value="7"/>
</dbReference>
<feature type="compositionally biased region" description="Basic and acidic residues" evidence="3">
    <location>
        <begin position="3593"/>
        <end position="3613"/>
    </location>
</feature>
<feature type="domain" description="PLAT" evidence="4">
    <location>
        <begin position="959"/>
        <end position="1074"/>
    </location>
</feature>
<evidence type="ECO:0000256" key="1">
    <source>
        <dbReference type="ARBA" id="ARBA00007936"/>
    </source>
</evidence>
<feature type="compositionally biased region" description="Low complexity" evidence="3">
    <location>
        <begin position="3554"/>
        <end position="3563"/>
    </location>
</feature>
<evidence type="ECO:0000256" key="2">
    <source>
        <dbReference type="PROSITE-ProRule" id="PRU00152"/>
    </source>
</evidence>
<dbReference type="SUPFAM" id="SSF50353">
    <property type="entry name" value="Cytokine"/>
    <property type="match status" value="1"/>
</dbReference>
<dbReference type="GO" id="GO:0008083">
    <property type="term" value="F:growth factor activity"/>
    <property type="evidence" value="ECO:0007669"/>
    <property type="project" value="InterPro"/>
</dbReference>
<feature type="domain" description="PLAT" evidence="4">
    <location>
        <begin position="2818"/>
        <end position="2935"/>
    </location>
</feature>
<name>B3S278_TRIAD</name>
<dbReference type="EMBL" id="DS985247">
    <property type="protein sequence ID" value="EDV23384.1"/>
    <property type="molecule type" value="Genomic_DNA"/>
</dbReference>
<gene>
    <name evidence="6" type="ORF">TRIADDRAFT_57956</name>
</gene>
<feature type="compositionally biased region" description="Basic residues" evidence="3">
    <location>
        <begin position="303"/>
        <end position="314"/>
    </location>
</feature>
<feature type="domain" description="PLAT" evidence="4">
    <location>
        <begin position="1282"/>
        <end position="1397"/>
    </location>
</feature>
<feature type="domain" description="PLAT" evidence="4">
    <location>
        <begin position="1409"/>
        <end position="1550"/>
    </location>
</feature>
<feature type="domain" description="PLAT" evidence="4">
    <location>
        <begin position="373"/>
        <end position="485"/>
    </location>
</feature>
<proteinExistence type="inferred from homology"/>
<dbReference type="KEGG" id="tad:TRIADDRAFT_57956"/>
<feature type="domain" description="PLAT" evidence="4">
    <location>
        <begin position="497"/>
        <end position="620"/>
    </location>
</feature>